<feature type="transmembrane region" description="Helical" evidence="8">
    <location>
        <begin position="97"/>
        <end position="118"/>
    </location>
</feature>
<feature type="transmembrane region" description="Helical" evidence="8">
    <location>
        <begin position="130"/>
        <end position="147"/>
    </location>
</feature>
<keyword evidence="6 8" id="KW-1133">Transmembrane helix</keyword>
<dbReference type="SUPFAM" id="SSF160964">
    <property type="entry name" value="MalF N-terminal region-like"/>
    <property type="match status" value="1"/>
</dbReference>
<protein>
    <submittedName>
        <fullName evidence="10">Sugar ABC transporter permease</fullName>
    </submittedName>
</protein>
<evidence type="ECO:0000313" key="11">
    <source>
        <dbReference type="Proteomes" id="UP000033632"/>
    </source>
</evidence>
<keyword evidence="4" id="KW-1003">Cell membrane</keyword>
<dbReference type="SUPFAM" id="SSF161098">
    <property type="entry name" value="MetI-like"/>
    <property type="match status" value="1"/>
</dbReference>
<dbReference type="GO" id="GO:0055085">
    <property type="term" value="P:transmembrane transport"/>
    <property type="evidence" value="ECO:0007669"/>
    <property type="project" value="InterPro"/>
</dbReference>
<comment type="similarity">
    <text evidence="2 8">Belongs to the binding-protein-dependent transport system permease family.</text>
</comment>
<dbReference type="Proteomes" id="UP000033632">
    <property type="component" value="Unassembled WGS sequence"/>
</dbReference>
<dbReference type="PROSITE" id="PS50928">
    <property type="entry name" value="ABC_TM1"/>
    <property type="match status" value="1"/>
</dbReference>
<comment type="subcellular location">
    <subcellularLocation>
        <location evidence="1 8">Cell membrane</location>
        <topology evidence="1 8">Multi-pass membrane protein</topology>
    </subcellularLocation>
</comment>
<dbReference type="Pfam" id="PF00528">
    <property type="entry name" value="BPD_transp_1"/>
    <property type="match status" value="1"/>
</dbReference>
<evidence type="ECO:0000256" key="1">
    <source>
        <dbReference type="ARBA" id="ARBA00004651"/>
    </source>
</evidence>
<sequence length="321" mass="35433">MSIATGRAAGPSTSQAASRASGILGRVIAHRTDYLYVLPALIVMLVVIAFPIYYTIELSFFRTPPNLQMRDKIWTGLDNYVTVLRSPVFHEVTINTIIWTVASTLVAFLLGLGAALSLHREFVGRGVMRALLLIPYVVSAVAASYVWKWLYHSDFGVIGAIAVQLGLTSEPINFLDNRQTVLASLIVVNIWKEFSFAMVMLMAGLQTVPEQLLRAAQVDGASAWNRFWHVTFPHLRGVSMVTVLLLMVANFNSFIIPFVMTGGGPADASHIWITHIYQLAFGRQQWGVASAYAVILFIVMMTLGYFYVKALTRGDENRAGG</sequence>
<feature type="transmembrane region" description="Helical" evidence="8">
    <location>
        <begin position="181"/>
        <end position="205"/>
    </location>
</feature>
<reference evidence="10 11" key="1">
    <citation type="submission" date="2015-03" db="EMBL/GenBank/DDBJ databases">
        <authorList>
            <person name="Hassan Y.I."/>
            <person name="Lepp D."/>
            <person name="Li X.-Z."/>
            <person name="Zhou T."/>
        </authorList>
    </citation>
    <scope>NUCLEOTIDE SEQUENCE [LARGE SCALE GENOMIC DNA]</scope>
    <source>
        <strain evidence="10 11">BD-c194</strain>
    </source>
</reference>
<evidence type="ECO:0000256" key="6">
    <source>
        <dbReference type="ARBA" id="ARBA00022989"/>
    </source>
</evidence>
<feature type="transmembrane region" description="Helical" evidence="8">
    <location>
        <begin position="34"/>
        <end position="56"/>
    </location>
</feature>
<proteinExistence type="inferred from homology"/>
<feature type="domain" description="ABC transmembrane type-1" evidence="9">
    <location>
        <begin position="93"/>
        <end position="307"/>
    </location>
</feature>
<accession>A0A0F5FSX4</accession>
<dbReference type="Gene3D" id="1.10.3720.10">
    <property type="entry name" value="MetI-like"/>
    <property type="match status" value="1"/>
</dbReference>
<feature type="transmembrane region" description="Helical" evidence="8">
    <location>
        <begin position="238"/>
        <end position="260"/>
    </location>
</feature>
<keyword evidence="7 8" id="KW-0472">Membrane</keyword>
<gene>
    <name evidence="10" type="ORF">VE25_10020</name>
</gene>
<evidence type="ECO:0000313" key="10">
    <source>
        <dbReference type="EMBL" id="KKB11971.1"/>
    </source>
</evidence>
<dbReference type="STRING" id="443610.VE25_10020"/>
<dbReference type="GO" id="GO:0005886">
    <property type="term" value="C:plasma membrane"/>
    <property type="evidence" value="ECO:0007669"/>
    <property type="project" value="UniProtKB-SubCell"/>
</dbReference>
<organism evidence="10 11">
    <name type="scientific">Devosia geojensis</name>
    <dbReference type="NCBI Taxonomy" id="443610"/>
    <lineage>
        <taxon>Bacteria</taxon>
        <taxon>Pseudomonadati</taxon>
        <taxon>Pseudomonadota</taxon>
        <taxon>Alphaproteobacteria</taxon>
        <taxon>Hyphomicrobiales</taxon>
        <taxon>Devosiaceae</taxon>
        <taxon>Devosia</taxon>
    </lineage>
</organism>
<evidence type="ECO:0000259" key="9">
    <source>
        <dbReference type="PROSITE" id="PS50928"/>
    </source>
</evidence>
<keyword evidence="11" id="KW-1185">Reference proteome</keyword>
<dbReference type="PANTHER" id="PTHR43227">
    <property type="entry name" value="BLL4140 PROTEIN"/>
    <property type="match status" value="1"/>
</dbReference>
<keyword evidence="3 8" id="KW-0813">Transport</keyword>
<dbReference type="PANTHER" id="PTHR43227:SF8">
    <property type="entry name" value="DIACETYLCHITOBIOSE UPTAKE SYSTEM PERMEASE PROTEIN DASB"/>
    <property type="match status" value="1"/>
</dbReference>
<dbReference type="AlphaFoldDB" id="A0A0F5FSX4"/>
<dbReference type="RefSeq" id="WP_046108475.1">
    <property type="nucleotide sequence ID" value="NZ_JZEX01000104.1"/>
</dbReference>
<dbReference type="InterPro" id="IPR050809">
    <property type="entry name" value="UgpAE/MalFG_permease"/>
</dbReference>
<dbReference type="InterPro" id="IPR000515">
    <property type="entry name" value="MetI-like"/>
</dbReference>
<dbReference type="InterPro" id="IPR035906">
    <property type="entry name" value="MetI-like_sf"/>
</dbReference>
<dbReference type="PATRIC" id="fig|443610.3.peg.177"/>
<dbReference type="CDD" id="cd06261">
    <property type="entry name" value="TM_PBP2"/>
    <property type="match status" value="1"/>
</dbReference>
<evidence type="ECO:0000256" key="5">
    <source>
        <dbReference type="ARBA" id="ARBA00022692"/>
    </source>
</evidence>
<evidence type="ECO:0000256" key="2">
    <source>
        <dbReference type="ARBA" id="ARBA00009306"/>
    </source>
</evidence>
<evidence type="ECO:0000256" key="3">
    <source>
        <dbReference type="ARBA" id="ARBA00022448"/>
    </source>
</evidence>
<evidence type="ECO:0000256" key="8">
    <source>
        <dbReference type="RuleBase" id="RU363032"/>
    </source>
</evidence>
<evidence type="ECO:0000256" key="4">
    <source>
        <dbReference type="ARBA" id="ARBA00022475"/>
    </source>
</evidence>
<dbReference type="EMBL" id="JZEX01000104">
    <property type="protein sequence ID" value="KKB11971.1"/>
    <property type="molecule type" value="Genomic_DNA"/>
</dbReference>
<evidence type="ECO:0000256" key="7">
    <source>
        <dbReference type="ARBA" id="ARBA00023136"/>
    </source>
</evidence>
<keyword evidence="5 8" id="KW-0812">Transmembrane</keyword>
<feature type="transmembrane region" description="Helical" evidence="8">
    <location>
        <begin position="289"/>
        <end position="308"/>
    </location>
</feature>
<name>A0A0F5FSX4_9HYPH</name>
<comment type="caution">
    <text evidence="10">The sequence shown here is derived from an EMBL/GenBank/DDBJ whole genome shotgun (WGS) entry which is preliminary data.</text>
</comment>